<feature type="transmembrane region" description="Helical" evidence="1">
    <location>
        <begin position="260"/>
        <end position="277"/>
    </location>
</feature>
<dbReference type="SUPFAM" id="SSF103473">
    <property type="entry name" value="MFS general substrate transporter"/>
    <property type="match status" value="1"/>
</dbReference>
<evidence type="ECO:0000256" key="1">
    <source>
        <dbReference type="SAM" id="Phobius"/>
    </source>
</evidence>
<dbReference type="EMBL" id="JABBVZ010000083">
    <property type="protein sequence ID" value="NMP24092.1"/>
    <property type="molecule type" value="Genomic_DNA"/>
</dbReference>
<keyword evidence="1" id="KW-0812">Transmembrane</keyword>
<dbReference type="RefSeq" id="WP_169101915.1">
    <property type="nucleotide sequence ID" value="NZ_JABBVZ010000083.1"/>
</dbReference>
<feature type="transmembrane region" description="Helical" evidence="1">
    <location>
        <begin position="110"/>
        <end position="132"/>
    </location>
</feature>
<organism evidence="2 3">
    <name type="scientific">Sulfobacillus harzensis</name>
    <dbReference type="NCBI Taxonomy" id="2729629"/>
    <lineage>
        <taxon>Bacteria</taxon>
        <taxon>Bacillati</taxon>
        <taxon>Bacillota</taxon>
        <taxon>Clostridia</taxon>
        <taxon>Eubacteriales</taxon>
        <taxon>Clostridiales Family XVII. Incertae Sedis</taxon>
        <taxon>Sulfobacillus</taxon>
    </lineage>
</organism>
<dbReference type="AlphaFoldDB" id="A0A7Y0Q400"/>
<feature type="transmembrane region" description="Helical" evidence="1">
    <location>
        <begin position="22"/>
        <end position="44"/>
    </location>
</feature>
<feature type="transmembrane region" description="Helical" evidence="1">
    <location>
        <begin position="350"/>
        <end position="368"/>
    </location>
</feature>
<evidence type="ECO:0000313" key="2">
    <source>
        <dbReference type="EMBL" id="NMP24092.1"/>
    </source>
</evidence>
<feature type="transmembrane region" description="Helical" evidence="1">
    <location>
        <begin position="51"/>
        <end position="70"/>
    </location>
</feature>
<dbReference type="Gene3D" id="1.20.1250.20">
    <property type="entry name" value="MFS general substrate transporter like domains"/>
    <property type="match status" value="2"/>
</dbReference>
<feature type="transmembrane region" description="Helical" evidence="1">
    <location>
        <begin position="323"/>
        <end position="344"/>
    </location>
</feature>
<keyword evidence="1" id="KW-1133">Transmembrane helix</keyword>
<accession>A0A7Y0Q400</accession>
<reference evidence="2 3" key="1">
    <citation type="submission" date="2020-04" db="EMBL/GenBank/DDBJ databases">
        <authorList>
            <person name="Zhang R."/>
            <person name="Schippers A."/>
        </authorList>
    </citation>
    <scope>NUCLEOTIDE SEQUENCE [LARGE SCALE GENOMIC DNA]</scope>
    <source>
        <strain evidence="2 3">DSM 109850</strain>
    </source>
</reference>
<feature type="transmembrane region" description="Helical" evidence="1">
    <location>
        <begin position="189"/>
        <end position="211"/>
    </location>
</feature>
<gene>
    <name evidence="2" type="ORF">HIJ39_17305</name>
</gene>
<evidence type="ECO:0000313" key="3">
    <source>
        <dbReference type="Proteomes" id="UP000533476"/>
    </source>
</evidence>
<dbReference type="InterPro" id="IPR036259">
    <property type="entry name" value="MFS_trans_sf"/>
</dbReference>
<dbReference type="Proteomes" id="UP000533476">
    <property type="component" value="Unassembled WGS sequence"/>
</dbReference>
<proteinExistence type="predicted"/>
<feature type="transmembrane region" description="Helical" evidence="1">
    <location>
        <begin position="283"/>
        <end position="302"/>
    </location>
</feature>
<sequence>MAWMGSYLTLFLVDEHLAPHEVGLALGIGAFVQVLGLGLSGALARRIGRKASIMGGDFLGWVVVLGVWALSHNPLWLALAMVLNQAMGFVGPAWNSLFSAGEDPVRLPRYFFLLQLATVLGGLVLPLMRGWIARHGVVYTGHHFLWIVWPAVATAWLTRLILLKEARPESNAPQHERLSALAAHLRQGLAGTGAVLAGLRIMIQVPLVLFTNLAPLALVSPRGAHLLPERLAWLPLAALVSALSLLVVQSRTDGRHSRILTGLAILWLGLGFLILALSRSGHFWWVMAAWALIIAGQSQFWTSHTSFWMSWLPDAIRVDVQGWIGVVTAGLVAILSPVMAPVFAHSPRPLFEGAALLSGFALLLWRFLPGSPDVNAPKG</sequence>
<feature type="transmembrane region" description="Helical" evidence="1">
    <location>
        <begin position="76"/>
        <end position="98"/>
    </location>
</feature>
<comment type="caution">
    <text evidence="2">The sequence shown here is derived from an EMBL/GenBank/DDBJ whole genome shotgun (WGS) entry which is preliminary data.</text>
</comment>
<feature type="transmembrane region" description="Helical" evidence="1">
    <location>
        <begin position="231"/>
        <end position="248"/>
    </location>
</feature>
<protein>
    <submittedName>
        <fullName evidence="2">MFS transporter</fullName>
    </submittedName>
</protein>
<keyword evidence="3" id="KW-1185">Reference proteome</keyword>
<feature type="transmembrane region" description="Helical" evidence="1">
    <location>
        <begin position="144"/>
        <end position="162"/>
    </location>
</feature>
<keyword evidence="1" id="KW-0472">Membrane</keyword>
<name>A0A7Y0Q400_9FIRM</name>